<organism evidence="17 18">
    <name type="scientific">Faecalicatena faecalis</name>
    <dbReference type="NCBI Taxonomy" id="2726362"/>
    <lineage>
        <taxon>Bacteria</taxon>
        <taxon>Bacillati</taxon>
        <taxon>Bacillota</taxon>
        <taxon>Clostridia</taxon>
        <taxon>Lachnospirales</taxon>
        <taxon>Lachnospiraceae</taxon>
        <taxon>Faecalicatena</taxon>
    </lineage>
</organism>
<evidence type="ECO:0000256" key="1">
    <source>
        <dbReference type="ARBA" id="ARBA00004202"/>
    </source>
</evidence>
<evidence type="ECO:0000256" key="3">
    <source>
        <dbReference type="ARBA" id="ARBA00022448"/>
    </source>
</evidence>
<dbReference type="InterPro" id="IPR050388">
    <property type="entry name" value="ABC_Ni/Peptide_Import"/>
</dbReference>
<evidence type="ECO:0000256" key="15">
    <source>
        <dbReference type="ARBA" id="ARBA00048610"/>
    </source>
</evidence>
<comment type="subunit">
    <text evidence="12">The complex is composed of two ATP-binding proteins (NikD and NikE), two transmembrane proteins (NikB and NikC) and a solute-binding protein (NikA).</text>
</comment>
<name>A0ABS6DBP3_9FIRM</name>
<dbReference type="Pfam" id="PF08352">
    <property type="entry name" value="oligo_HPY"/>
    <property type="match status" value="1"/>
</dbReference>
<dbReference type="InterPro" id="IPR003593">
    <property type="entry name" value="AAA+_ATPase"/>
</dbReference>
<keyword evidence="11" id="KW-0472">Membrane</keyword>
<keyword evidence="6" id="KW-0547">Nucleotide-binding</keyword>
<keyword evidence="18" id="KW-1185">Reference proteome</keyword>
<keyword evidence="8" id="KW-1278">Translocase</keyword>
<evidence type="ECO:0000313" key="18">
    <source>
        <dbReference type="Proteomes" id="UP000723714"/>
    </source>
</evidence>
<comment type="caution">
    <text evidence="17">The sequence shown here is derived from an EMBL/GenBank/DDBJ whole genome shotgun (WGS) entry which is preliminary data.</text>
</comment>
<dbReference type="RefSeq" id="WP_216245575.1">
    <property type="nucleotide sequence ID" value="NZ_JABACJ020000042.1"/>
</dbReference>
<gene>
    <name evidence="17" type="ORF">HGO97_022910</name>
</gene>
<keyword evidence="9" id="KW-0406">Ion transport</keyword>
<dbReference type="CDD" id="cd03257">
    <property type="entry name" value="ABC_NikE_OppD_transporters"/>
    <property type="match status" value="1"/>
</dbReference>
<dbReference type="EC" id="7.2.2.11" evidence="13"/>
<keyword evidence="5" id="KW-0533">Nickel</keyword>
<dbReference type="Proteomes" id="UP000723714">
    <property type="component" value="Unassembled WGS sequence"/>
</dbReference>
<evidence type="ECO:0000256" key="2">
    <source>
        <dbReference type="ARBA" id="ARBA00005417"/>
    </source>
</evidence>
<keyword evidence="7 17" id="KW-0067">ATP-binding</keyword>
<dbReference type="EMBL" id="JABACJ020000042">
    <property type="protein sequence ID" value="MBU3878650.1"/>
    <property type="molecule type" value="Genomic_DNA"/>
</dbReference>
<evidence type="ECO:0000259" key="16">
    <source>
        <dbReference type="PROSITE" id="PS50893"/>
    </source>
</evidence>
<accession>A0ABS6DBP3</accession>
<dbReference type="PROSITE" id="PS50893">
    <property type="entry name" value="ABC_TRANSPORTER_2"/>
    <property type="match status" value="1"/>
</dbReference>
<comment type="subcellular location">
    <subcellularLocation>
        <location evidence="1">Cell membrane</location>
        <topology evidence="1">Peripheral membrane protein</topology>
    </subcellularLocation>
</comment>
<keyword evidence="10" id="KW-0921">Nickel transport</keyword>
<dbReference type="NCBIfam" id="TIGR01727">
    <property type="entry name" value="oligo_HPY"/>
    <property type="match status" value="1"/>
</dbReference>
<dbReference type="PANTHER" id="PTHR43297:SF13">
    <property type="entry name" value="NICKEL ABC TRANSPORTER, ATP-BINDING PROTEIN"/>
    <property type="match status" value="1"/>
</dbReference>
<protein>
    <recommendedName>
        <fullName evidence="14">Nickel import system ATP-binding protein NikD</fullName>
        <ecNumber evidence="13">7.2.2.11</ecNumber>
    </recommendedName>
</protein>
<evidence type="ECO:0000256" key="12">
    <source>
        <dbReference type="ARBA" id="ARBA00038669"/>
    </source>
</evidence>
<keyword evidence="3" id="KW-0813">Transport</keyword>
<proteinExistence type="inferred from homology"/>
<dbReference type="Pfam" id="PF00005">
    <property type="entry name" value="ABC_tran"/>
    <property type="match status" value="1"/>
</dbReference>
<evidence type="ECO:0000256" key="11">
    <source>
        <dbReference type="ARBA" id="ARBA00023136"/>
    </source>
</evidence>
<evidence type="ECO:0000256" key="8">
    <source>
        <dbReference type="ARBA" id="ARBA00022967"/>
    </source>
</evidence>
<comment type="catalytic activity">
    <reaction evidence="15">
        <text>Ni(2+)(out) + ATP + H2O = Ni(2+)(in) + ADP + phosphate + H(+)</text>
        <dbReference type="Rhea" id="RHEA:15557"/>
        <dbReference type="ChEBI" id="CHEBI:15377"/>
        <dbReference type="ChEBI" id="CHEBI:15378"/>
        <dbReference type="ChEBI" id="CHEBI:30616"/>
        <dbReference type="ChEBI" id="CHEBI:43474"/>
        <dbReference type="ChEBI" id="CHEBI:49786"/>
        <dbReference type="ChEBI" id="CHEBI:456216"/>
        <dbReference type="EC" id="7.2.2.11"/>
    </reaction>
    <physiologicalReaction direction="left-to-right" evidence="15">
        <dbReference type="Rhea" id="RHEA:15558"/>
    </physiologicalReaction>
</comment>
<dbReference type="InterPro" id="IPR003439">
    <property type="entry name" value="ABC_transporter-like_ATP-bd"/>
</dbReference>
<dbReference type="PANTHER" id="PTHR43297">
    <property type="entry name" value="OLIGOPEPTIDE TRANSPORT ATP-BINDING PROTEIN APPD"/>
    <property type="match status" value="1"/>
</dbReference>
<evidence type="ECO:0000256" key="10">
    <source>
        <dbReference type="ARBA" id="ARBA00023112"/>
    </source>
</evidence>
<evidence type="ECO:0000256" key="6">
    <source>
        <dbReference type="ARBA" id="ARBA00022741"/>
    </source>
</evidence>
<dbReference type="InterPro" id="IPR013563">
    <property type="entry name" value="Oligopep_ABC_C"/>
</dbReference>
<evidence type="ECO:0000256" key="14">
    <source>
        <dbReference type="ARBA" id="ARBA00044143"/>
    </source>
</evidence>
<feature type="domain" description="ABC transporter" evidence="16">
    <location>
        <begin position="21"/>
        <end position="260"/>
    </location>
</feature>
<evidence type="ECO:0000256" key="9">
    <source>
        <dbReference type="ARBA" id="ARBA00023065"/>
    </source>
</evidence>
<evidence type="ECO:0000256" key="5">
    <source>
        <dbReference type="ARBA" id="ARBA00022596"/>
    </source>
</evidence>
<evidence type="ECO:0000256" key="13">
    <source>
        <dbReference type="ARBA" id="ARBA00039098"/>
    </source>
</evidence>
<evidence type="ECO:0000256" key="7">
    <source>
        <dbReference type="ARBA" id="ARBA00022840"/>
    </source>
</evidence>
<evidence type="ECO:0000256" key="4">
    <source>
        <dbReference type="ARBA" id="ARBA00022475"/>
    </source>
</evidence>
<evidence type="ECO:0000313" key="17">
    <source>
        <dbReference type="EMBL" id="MBU3878650.1"/>
    </source>
</evidence>
<comment type="similarity">
    <text evidence="2">Belongs to the ABC transporter superfamily.</text>
</comment>
<dbReference type="GO" id="GO:0005524">
    <property type="term" value="F:ATP binding"/>
    <property type="evidence" value="ECO:0007669"/>
    <property type="project" value="UniProtKB-KW"/>
</dbReference>
<dbReference type="SMART" id="SM00382">
    <property type="entry name" value="AAA"/>
    <property type="match status" value="1"/>
</dbReference>
<reference evidence="17 18" key="1">
    <citation type="submission" date="2021-06" db="EMBL/GenBank/DDBJ databases">
        <title>Faecalicatena sp. nov. isolated from porcine feces.</title>
        <authorList>
            <person name="Oh B.S."/>
            <person name="Lee J.H."/>
        </authorList>
    </citation>
    <scope>NUCLEOTIDE SEQUENCE [LARGE SCALE GENOMIC DNA]</scope>
    <source>
        <strain evidence="17 18">AGMB00832</strain>
    </source>
</reference>
<sequence length="320" mass="36341">MRKENQADIVNTSEEGPILKIEHLNISFRQYESGTHQTQLDVIRDLDVEVRAGEMVAVVGSSGSGKSLLAHAVLGILPYNAVQGGRIFYRGSELTRERIERLRGNEIVMVPQSLSYLDPLVKIGKQIKRGRKDKKTADKLRGIFKRYDLNEEVEELYPFELSGGMNRRILISTALIEEPRLVIADEPTPGLDLRVAKRAMGHFRELADMGAGVLVITHDLELALETADRVVVFYAGCTIEEAYRSDFEKEENLRHPYTKALWRALPQHGFQFIEGTQPYVKEMPEGCPFSPRCDMCTPQCKGEVPYREMRKGRVRCLYAK</sequence>
<keyword evidence="4" id="KW-1003">Cell membrane</keyword>